<dbReference type="Gene3D" id="3.40.50.300">
    <property type="entry name" value="P-loop containing nucleotide triphosphate hydrolases"/>
    <property type="match status" value="1"/>
</dbReference>
<reference evidence="2" key="1">
    <citation type="journal article" date="2020" name="mSystems">
        <title>Genome- and Community-Level Interaction Insights into Carbon Utilization and Element Cycling Functions of Hydrothermarchaeota in Hydrothermal Sediment.</title>
        <authorList>
            <person name="Zhou Z."/>
            <person name="Liu Y."/>
            <person name="Xu W."/>
            <person name="Pan J."/>
            <person name="Luo Z.H."/>
            <person name="Li M."/>
        </authorList>
    </citation>
    <scope>NUCLEOTIDE SEQUENCE [LARGE SCALE GENOMIC DNA]</scope>
    <source>
        <strain evidence="2">SpSt-751</strain>
    </source>
</reference>
<dbReference type="GO" id="GO:0016887">
    <property type="term" value="F:ATP hydrolysis activity"/>
    <property type="evidence" value="ECO:0007669"/>
    <property type="project" value="InterPro"/>
</dbReference>
<organism evidence="2">
    <name type="scientific">Dictyoglomus turgidum</name>
    <dbReference type="NCBI Taxonomy" id="513050"/>
    <lineage>
        <taxon>Bacteria</taxon>
        <taxon>Pseudomonadati</taxon>
        <taxon>Dictyoglomota</taxon>
        <taxon>Dictyoglomia</taxon>
        <taxon>Dictyoglomales</taxon>
        <taxon>Dictyoglomaceae</taxon>
        <taxon>Dictyoglomus</taxon>
    </lineage>
</organism>
<dbReference type="InterPro" id="IPR011704">
    <property type="entry name" value="ATPase_dyneun-rel_AAA"/>
</dbReference>
<accession>A0A7C3WM59</accession>
<gene>
    <name evidence="2" type="ORF">ENV35_04340</name>
</gene>
<proteinExistence type="predicted"/>
<dbReference type="EMBL" id="DTGA01000097">
    <property type="protein sequence ID" value="HGB31086.1"/>
    <property type="molecule type" value="Genomic_DNA"/>
</dbReference>
<dbReference type="GO" id="GO:0005524">
    <property type="term" value="F:ATP binding"/>
    <property type="evidence" value="ECO:0007669"/>
    <property type="project" value="InterPro"/>
</dbReference>
<dbReference type="PANTHER" id="PTHR42759">
    <property type="entry name" value="MOXR FAMILY PROTEIN"/>
    <property type="match status" value="1"/>
</dbReference>
<dbReference type="CDD" id="cd00009">
    <property type="entry name" value="AAA"/>
    <property type="match status" value="1"/>
</dbReference>
<dbReference type="InterPro" id="IPR050764">
    <property type="entry name" value="CbbQ/NirQ/NorQ/GpvN"/>
</dbReference>
<evidence type="ECO:0000259" key="1">
    <source>
        <dbReference type="Pfam" id="PF07728"/>
    </source>
</evidence>
<dbReference type="SUPFAM" id="SSF52540">
    <property type="entry name" value="P-loop containing nucleoside triphosphate hydrolases"/>
    <property type="match status" value="1"/>
</dbReference>
<comment type="caution">
    <text evidence="2">The sequence shown here is derived from an EMBL/GenBank/DDBJ whole genome shotgun (WGS) entry which is preliminary data.</text>
</comment>
<name>A0A7C3WM59_9BACT</name>
<dbReference type="InterPro" id="IPR027417">
    <property type="entry name" value="P-loop_NTPase"/>
</dbReference>
<dbReference type="Pfam" id="PF07728">
    <property type="entry name" value="AAA_5"/>
    <property type="match status" value="1"/>
</dbReference>
<dbReference type="PANTHER" id="PTHR42759:SF1">
    <property type="entry name" value="MAGNESIUM-CHELATASE SUBUNIT CHLD"/>
    <property type="match status" value="1"/>
</dbReference>
<evidence type="ECO:0000313" key="2">
    <source>
        <dbReference type="EMBL" id="HGB31086.1"/>
    </source>
</evidence>
<sequence length="272" mass="30913">MRKELRIIYERPFVVENIEGYVGELPDLDIEPVILDGPKGIGKTLAVLNWAKQRDYRVLSIECNEEMGYSQIIGCYGAMGQDVYFSLGIIPTIVELAQNWKFVALFEEINALNPSAQKMLNSLLDIKGGVTVKELGSRYSFDPEIRSNVKLVATMNPSFYGGVYKLNEDLRSRFNIIKMGYPDQETEKKILKIHCNDEEIIDKLIRLANETRSGGFVYALSPRDLVQALKIYSSKGLIGMLRILAGKFEEVDLTTYYERIIGLFEVDYGLVR</sequence>
<protein>
    <recommendedName>
        <fullName evidence="1">ATPase dynein-related AAA domain-containing protein</fullName>
    </recommendedName>
</protein>
<feature type="domain" description="ATPase dynein-related AAA" evidence="1">
    <location>
        <begin position="32"/>
        <end position="174"/>
    </location>
</feature>
<dbReference type="AlphaFoldDB" id="A0A7C3WM59"/>